<accession>A0A9D2SW89</accession>
<reference evidence="4" key="2">
    <citation type="submission" date="2021-04" db="EMBL/GenBank/DDBJ databases">
        <authorList>
            <person name="Gilroy R."/>
        </authorList>
    </citation>
    <scope>NUCLEOTIDE SEQUENCE</scope>
    <source>
        <strain evidence="4">CHK187-11901</strain>
    </source>
</reference>
<comment type="similarity">
    <text evidence="1 3">Belongs to the short-chain dehydrogenases/reductases (SDR) family.</text>
</comment>
<dbReference type="PANTHER" id="PTHR43976:SF16">
    <property type="entry name" value="SHORT-CHAIN DEHYDROGENASE_REDUCTASE FAMILY PROTEIN"/>
    <property type="match status" value="1"/>
</dbReference>
<dbReference type="Proteomes" id="UP000823896">
    <property type="component" value="Unassembled WGS sequence"/>
</dbReference>
<comment type="caution">
    <text evidence="4">The sequence shown here is derived from an EMBL/GenBank/DDBJ whole genome shotgun (WGS) entry which is preliminary data.</text>
</comment>
<dbReference type="PRINTS" id="PR00081">
    <property type="entry name" value="GDHRDH"/>
</dbReference>
<dbReference type="EMBL" id="DWWM01000029">
    <property type="protein sequence ID" value="HJC36436.1"/>
    <property type="molecule type" value="Genomic_DNA"/>
</dbReference>
<dbReference type="GO" id="GO:0016491">
    <property type="term" value="F:oxidoreductase activity"/>
    <property type="evidence" value="ECO:0007669"/>
    <property type="project" value="UniProtKB-KW"/>
</dbReference>
<evidence type="ECO:0000256" key="2">
    <source>
        <dbReference type="ARBA" id="ARBA00023002"/>
    </source>
</evidence>
<dbReference type="Gene3D" id="3.40.50.720">
    <property type="entry name" value="NAD(P)-binding Rossmann-like Domain"/>
    <property type="match status" value="1"/>
</dbReference>
<dbReference type="Pfam" id="PF00106">
    <property type="entry name" value="adh_short"/>
    <property type="match status" value="1"/>
</dbReference>
<dbReference type="InterPro" id="IPR036291">
    <property type="entry name" value="NAD(P)-bd_dom_sf"/>
</dbReference>
<keyword evidence="2" id="KW-0560">Oxidoreductase</keyword>
<name>A0A9D2SW89_9FIRM</name>
<dbReference type="PRINTS" id="PR00080">
    <property type="entry name" value="SDRFAMILY"/>
</dbReference>
<dbReference type="CDD" id="cd05374">
    <property type="entry name" value="17beta-HSD-like_SDR_c"/>
    <property type="match status" value="1"/>
</dbReference>
<organism evidence="4 5">
    <name type="scientific">Candidatus Merdibacter merdavium</name>
    <dbReference type="NCBI Taxonomy" id="2838692"/>
    <lineage>
        <taxon>Bacteria</taxon>
        <taxon>Bacillati</taxon>
        <taxon>Bacillota</taxon>
        <taxon>Erysipelotrichia</taxon>
        <taxon>Erysipelotrichales</taxon>
        <taxon>Erysipelotrichaceae</taxon>
        <taxon>Merdibacter</taxon>
    </lineage>
</organism>
<evidence type="ECO:0000313" key="5">
    <source>
        <dbReference type="Proteomes" id="UP000823896"/>
    </source>
</evidence>
<sequence length="275" mass="30342">MQKVWIVTGSSSGLGKSFVKALADQGDIVVAAARKKTALSELETQYPGQIMTMELDVTNDEQIRSVVREVIHAQGRIDGLINNAGYGYRAAVEEGVRQDVDLLFQTNFFGPVALIKAVLPYMRSQRRSMIINISSIAAVETFPGSGYYGASKCALEGMSSALQKETAPLGIKVMVVEPGAFRTDFSGRSLKQTQIRIDDYEATAGQSRIENDHTHGTQCGDPDKGARLVLEAIQSPQPPFKLILGQDAWEVYQQRAEKQREEMQPWLEKSSNTHF</sequence>
<protein>
    <submittedName>
        <fullName evidence="4">SDR family NAD(P)-dependent oxidoreductase</fullName>
    </submittedName>
</protein>
<dbReference type="PANTHER" id="PTHR43976">
    <property type="entry name" value="SHORT CHAIN DEHYDROGENASE"/>
    <property type="match status" value="1"/>
</dbReference>
<dbReference type="InterPro" id="IPR002347">
    <property type="entry name" value="SDR_fam"/>
</dbReference>
<evidence type="ECO:0000313" key="4">
    <source>
        <dbReference type="EMBL" id="HJC36436.1"/>
    </source>
</evidence>
<dbReference type="InterPro" id="IPR051911">
    <property type="entry name" value="SDR_oxidoreductase"/>
</dbReference>
<proteinExistence type="inferred from homology"/>
<reference evidence="4" key="1">
    <citation type="journal article" date="2021" name="PeerJ">
        <title>Extensive microbial diversity within the chicken gut microbiome revealed by metagenomics and culture.</title>
        <authorList>
            <person name="Gilroy R."/>
            <person name="Ravi A."/>
            <person name="Getino M."/>
            <person name="Pursley I."/>
            <person name="Horton D.L."/>
            <person name="Alikhan N.F."/>
            <person name="Baker D."/>
            <person name="Gharbi K."/>
            <person name="Hall N."/>
            <person name="Watson M."/>
            <person name="Adriaenssens E.M."/>
            <person name="Foster-Nyarko E."/>
            <person name="Jarju S."/>
            <person name="Secka A."/>
            <person name="Antonio M."/>
            <person name="Oren A."/>
            <person name="Chaudhuri R.R."/>
            <person name="La Ragione R."/>
            <person name="Hildebrand F."/>
            <person name="Pallen M.J."/>
        </authorList>
    </citation>
    <scope>NUCLEOTIDE SEQUENCE</scope>
    <source>
        <strain evidence="4">CHK187-11901</strain>
    </source>
</reference>
<evidence type="ECO:0000256" key="3">
    <source>
        <dbReference type="RuleBase" id="RU000363"/>
    </source>
</evidence>
<gene>
    <name evidence="4" type="ORF">H9702_04815</name>
</gene>
<evidence type="ECO:0000256" key="1">
    <source>
        <dbReference type="ARBA" id="ARBA00006484"/>
    </source>
</evidence>
<dbReference type="SUPFAM" id="SSF51735">
    <property type="entry name" value="NAD(P)-binding Rossmann-fold domains"/>
    <property type="match status" value="1"/>
</dbReference>
<dbReference type="NCBIfam" id="NF004824">
    <property type="entry name" value="PRK06180.1"/>
    <property type="match status" value="1"/>
</dbReference>
<dbReference type="AlphaFoldDB" id="A0A9D2SW89"/>